<reference evidence="3" key="1">
    <citation type="submission" date="2024-07" db="EMBL/GenBank/DDBJ databases">
        <title>Two chromosome-level genome assemblies of Korean endemic species Abeliophyllum distichum and Forsythia ovata (Oleaceae).</title>
        <authorList>
            <person name="Jang H."/>
        </authorList>
    </citation>
    <scope>NUCLEOTIDE SEQUENCE [LARGE SCALE GENOMIC DNA]</scope>
</reference>
<organism evidence="2 3">
    <name type="scientific">Abeliophyllum distichum</name>
    <dbReference type="NCBI Taxonomy" id="126358"/>
    <lineage>
        <taxon>Eukaryota</taxon>
        <taxon>Viridiplantae</taxon>
        <taxon>Streptophyta</taxon>
        <taxon>Embryophyta</taxon>
        <taxon>Tracheophyta</taxon>
        <taxon>Spermatophyta</taxon>
        <taxon>Magnoliopsida</taxon>
        <taxon>eudicotyledons</taxon>
        <taxon>Gunneridae</taxon>
        <taxon>Pentapetalae</taxon>
        <taxon>asterids</taxon>
        <taxon>lamiids</taxon>
        <taxon>Lamiales</taxon>
        <taxon>Oleaceae</taxon>
        <taxon>Forsythieae</taxon>
        <taxon>Abeliophyllum</taxon>
    </lineage>
</organism>
<dbReference type="EMBL" id="JBFOLK010000010">
    <property type="protein sequence ID" value="KAL2480821.1"/>
    <property type="molecule type" value="Genomic_DNA"/>
</dbReference>
<dbReference type="InterPro" id="IPR039609">
    <property type="entry name" value="VQ_15/22"/>
</dbReference>
<comment type="caution">
    <text evidence="2">The sequence shown here is derived from an EMBL/GenBank/DDBJ whole genome shotgun (WGS) entry which is preliminary data.</text>
</comment>
<dbReference type="Proteomes" id="UP001604336">
    <property type="component" value="Unassembled WGS sequence"/>
</dbReference>
<gene>
    <name evidence="2" type="ORF">Adt_33787</name>
</gene>
<evidence type="ECO:0000313" key="3">
    <source>
        <dbReference type="Proteomes" id="UP001604336"/>
    </source>
</evidence>
<protein>
    <submittedName>
        <fullName evidence="2">Vq motif-containing protein</fullName>
    </submittedName>
</protein>
<feature type="domain" description="VQ" evidence="1">
    <location>
        <begin position="115"/>
        <end position="135"/>
    </location>
</feature>
<dbReference type="PANTHER" id="PTHR33179:SF9">
    <property type="entry name" value="OS01G0278000 PROTEIN"/>
    <property type="match status" value="1"/>
</dbReference>
<dbReference type="PANTHER" id="PTHR33179">
    <property type="entry name" value="VQ MOTIF-CONTAINING PROTEIN"/>
    <property type="match status" value="1"/>
</dbReference>
<evidence type="ECO:0000313" key="2">
    <source>
        <dbReference type="EMBL" id="KAL2480821.1"/>
    </source>
</evidence>
<proteinExistence type="predicted"/>
<dbReference type="InterPro" id="IPR008889">
    <property type="entry name" value="VQ"/>
</dbReference>
<dbReference type="Pfam" id="PF05678">
    <property type="entry name" value="VQ"/>
    <property type="match status" value="1"/>
</dbReference>
<name>A0ABD1QZS3_9LAMI</name>
<sequence length="229" mass="24779">MASSENLLAMEQPWAPFRPTFADSWFCDVFSKETETLTKALQKSFTNPSIDNNSSHDISTDTVESFLVSPELTPVQTPTTAGGLRSEFPVAKRRIEAPTGKITKRKSRASKRAAATTFITADPANFRQMVQQVTGVRFSGLNEQFPAAQVLKPEPQRALNHMQGGGCLPTLDTSAFLLDQMGSTSSLSVELSAANVHPSPPLSVADGGASGYEFDSFCIFPTLESWKAV</sequence>
<accession>A0ABD1QZS3</accession>
<dbReference type="AlphaFoldDB" id="A0ABD1QZS3"/>
<keyword evidence="3" id="KW-1185">Reference proteome</keyword>
<evidence type="ECO:0000259" key="1">
    <source>
        <dbReference type="Pfam" id="PF05678"/>
    </source>
</evidence>